<comment type="caution">
    <text evidence="2">The sequence shown here is derived from an EMBL/GenBank/DDBJ whole genome shotgun (WGS) entry which is preliminary data.</text>
</comment>
<gene>
    <name evidence="2" type="ORF">MEUPH1_LOCUS15686</name>
</gene>
<keyword evidence="3" id="KW-1185">Reference proteome</keyword>
<dbReference type="EMBL" id="CARXXK010000003">
    <property type="protein sequence ID" value="CAI6360375.1"/>
    <property type="molecule type" value="Genomic_DNA"/>
</dbReference>
<sequence>MAAERQQTSAVRRASAVGRWAVAAALCLAVAVYAWHAHSALEHRVATLEATVAAMQQQLSADYPTAAGVAMGLEQPLRNKRDVTSGQCLCPPGKHAVTV</sequence>
<keyword evidence="1" id="KW-0812">Transmembrane</keyword>
<dbReference type="AlphaFoldDB" id="A0AAV0WWH4"/>
<evidence type="ECO:0000313" key="3">
    <source>
        <dbReference type="Proteomes" id="UP001160148"/>
    </source>
</evidence>
<evidence type="ECO:0000313" key="2">
    <source>
        <dbReference type="EMBL" id="CAI6360375.1"/>
    </source>
</evidence>
<accession>A0AAV0WWH4</accession>
<dbReference type="Proteomes" id="UP001160148">
    <property type="component" value="Unassembled WGS sequence"/>
</dbReference>
<keyword evidence="1" id="KW-0472">Membrane</keyword>
<protein>
    <submittedName>
        <fullName evidence="2">Uncharacterized protein</fullName>
    </submittedName>
</protein>
<evidence type="ECO:0000256" key="1">
    <source>
        <dbReference type="SAM" id="Phobius"/>
    </source>
</evidence>
<keyword evidence="1" id="KW-1133">Transmembrane helix</keyword>
<reference evidence="2 3" key="1">
    <citation type="submission" date="2023-01" db="EMBL/GenBank/DDBJ databases">
        <authorList>
            <person name="Whitehead M."/>
        </authorList>
    </citation>
    <scope>NUCLEOTIDE SEQUENCE [LARGE SCALE GENOMIC DNA]</scope>
</reference>
<feature type="transmembrane region" description="Helical" evidence="1">
    <location>
        <begin position="17"/>
        <end position="35"/>
    </location>
</feature>
<organism evidence="2 3">
    <name type="scientific">Macrosiphum euphorbiae</name>
    <name type="common">potato aphid</name>
    <dbReference type="NCBI Taxonomy" id="13131"/>
    <lineage>
        <taxon>Eukaryota</taxon>
        <taxon>Metazoa</taxon>
        <taxon>Ecdysozoa</taxon>
        <taxon>Arthropoda</taxon>
        <taxon>Hexapoda</taxon>
        <taxon>Insecta</taxon>
        <taxon>Pterygota</taxon>
        <taxon>Neoptera</taxon>
        <taxon>Paraneoptera</taxon>
        <taxon>Hemiptera</taxon>
        <taxon>Sternorrhyncha</taxon>
        <taxon>Aphidomorpha</taxon>
        <taxon>Aphidoidea</taxon>
        <taxon>Aphididae</taxon>
        <taxon>Macrosiphini</taxon>
        <taxon>Macrosiphum</taxon>
    </lineage>
</organism>
<name>A0AAV0WWH4_9HEMI</name>
<proteinExistence type="predicted"/>